<sequence length="110" mass="11803">MLCCSGLRGKASGDAWGPPANGSIFSRAAENVFSHLARTGPQREKLRSFLQGFERVLAHDRRAGWATYRGGWAICRESPRLSDGGPGMRRPALAPRATRVSAAGGGHPHH</sequence>
<organism evidence="2 3">
    <name type="scientific">Burkholderia puraquae</name>
    <dbReference type="NCBI Taxonomy" id="1904757"/>
    <lineage>
        <taxon>Bacteria</taxon>
        <taxon>Pseudomonadati</taxon>
        <taxon>Pseudomonadota</taxon>
        <taxon>Betaproteobacteria</taxon>
        <taxon>Burkholderiales</taxon>
        <taxon>Burkholderiaceae</taxon>
        <taxon>Burkholderia</taxon>
        <taxon>Burkholderia cepacia complex</taxon>
    </lineage>
</organism>
<accession>A0A1X1P892</accession>
<gene>
    <name evidence="2" type="ORF">B7G54_31640</name>
</gene>
<evidence type="ECO:0000313" key="2">
    <source>
        <dbReference type="EMBL" id="ORT81379.1"/>
    </source>
</evidence>
<reference evidence="2 3" key="1">
    <citation type="submission" date="2017-04" db="EMBL/GenBank/DDBJ databases">
        <title>Burkholderia puraquae sp. nov., a novel Burkholderia cepacia complex species from hospital setting samples.</title>
        <authorList>
            <person name="Martina P."/>
            <person name="Leguizamon M."/>
            <person name="Prieto C."/>
            <person name="Sousa S."/>
            <person name="Montanaro P."/>
            <person name="Draghi W."/>
            <person name="Staembler M."/>
            <person name="Bettiol M."/>
            <person name="Figoli C."/>
            <person name="Palau J."/>
            <person name="Alvarez F."/>
            <person name="Benetti S."/>
            <person name="Anchat E."/>
            <person name="Vescina C."/>
            <person name="Ferreras J."/>
            <person name="Lasch P."/>
            <person name="Lagares A."/>
            <person name="Zorreguieta A."/>
            <person name="Yantorno O."/>
            <person name="Bosch A."/>
        </authorList>
    </citation>
    <scope>NUCLEOTIDE SEQUENCE [LARGE SCALE GENOMIC DNA]</scope>
    <source>
        <strain evidence="2 3">CAMPA 1040</strain>
    </source>
</reference>
<name>A0A1X1P892_9BURK</name>
<evidence type="ECO:0000256" key="1">
    <source>
        <dbReference type="SAM" id="MobiDB-lite"/>
    </source>
</evidence>
<evidence type="ECO:0000313" key="3">
    <source>
        <dbReference type="Proteomes" id="UP000193146"/>
    </source>
</evidence>
<dbReference type="EMBL" id="NBYX01000024">
    <property type="protein sequence ID" value="ORT81379.1"/>
    <property type="molecule type" value="Genomic_DNA"/>
</dbReference>
<keyword evidence="3" id="KW-1185">Reference proteome</keyword>
<protein>
    <submittedName>
        <fullName evidence="2">Uncharacterized protein</fullName>
    </submittedName>
</protein>
<dbReference type="OrthoDB" id="9036181at2"/>
<dbReference type="Proteomes" id="UP000193146">
    <property type="component" value="Unassembled WGS sequence"/>
</dbReference>
<feature type="region of interest" description="Disordered" evidence="1">
    <location>
        <begin position="79"/>
        <end position="110"/>
    </location>
</feature>
<proteinExistence type="predicted"/>
<dbReference type="AlphaFoldDB" id="A0A1X1P892"/>
<comment type="caution">
    <text evidence="2">The sequence shown here is derived from an EMBL/GenBank/DDBJ whole genome shotgun (WGS) entry which is preliminary data.</text>
</comment>